<organism evidence="2 3">
    <name type="scientific">Linnemannia gamsii</name>
    <dbReference type="NCBI Taxonomy" id="64522"/>
    <lineage>
        <taxon>Eukaryota</taxon>
        <taxon>Fungi</taxon>
        <taxon>Fungi incertae sedis</taxon>
        <taxon>Mucoromycota</taxon>
        <taxon>Mortierellomycotina</taxon>
        <taxon>Mortierellomycetes</taxon>
        <taxon>Mortierellales</taxon>
        <taxon>Mortierellaceae</taxon>
        <taxon>Linnemannia</taxon>
    </lineage>
</organism>
<evidence type="ECO:0000313" key="2">
    <source>
        <dbReference type="EMBL" id="KAG0281157.1"/>
    </source>
</evidence>
<protein>
    <submittedName>
        <fullName evidence="2">Uncharacterized protein</fullName>
    </submittedName>
</protein>
<keyword evidence="3" id="KW-1185">Reference proteome</keyword>
<accession>A0ABQ7JNP4</accession>
<feature type="compositionally biased region" description="Basic and acidic residues" evidence="1">
    <location>
        <begin position="22"/>
        <end position="31"/>
    </location>
</feature>
<dbReference type="EMBL" id="JAAAIM010001205">
    <property type="protein sequence ID" value="KAG0281157.1"/>
    <property type="molecule type" value="Genomic_DNA"/>
</dbReference>
<proteinExistence type="predicted"/>
<feature type="region of interest" description="Disordered" evidence="1">
    <location>
        <begin position="21"/>
        <end position="51"/>
    </location>
</feature>
<comment type="caution">
    <text evidence="2">The sequence shown here is derived from an EMBL/GenBank/DDBJ whole genome shotgun (WGS) entry which is preliminary data.</text>
</comment>
<dbReference type="Proteomes" id="UP001194696">
    <property type="component" value="Unassembled WGS sequence"/>
</dbReference>
<name>A0ABQ7JNP4_9FUNG</name>
<reference evidence="2 3" key="1">
    <citation type="journal article" date="2020" name="Fungal Divers.">
        <title>Resolving the Mortierellaceae phylogeny through synthesis of multi-gene phylogenetics and phylogenomics.</title>
        <authorList>
            <person name="Vandepol N."/>
            <person name="Liber J."/>
            <person name="Desiro A."/>
            <person name="Na H."/>
            <person name="Kennedy M."/>
            <person name="Barry K."/>
            <person name="Grigoriev I.V."/>
            <person name="Miller A.N."/>
            <person name="O'Donnell K."/>
            <person name="Stajich J.E."/>
            <person name="Bonito G."/>
        </authorList>
    </citation>
    <scope>NUCLEOTIDE SEQUENCE [LARGE SCALE GENOMIC DNA]</scope>
    <source>
        <strain evidence="2 3">AD045</strain>
    </source>
</reference>
<evidence type="ECO:0000313" key="3">
    <source>
        <dbReference type="Proteomes" id="UP001194696"/>
    </source>
</evidence>
<evidence type="ECO:0000256" key="1">
    <source>
        <dbReference type="SAM" id="MobiDB-lite"/>
    </source>
</evidence>
<gene>
    <name evidence="2" type="ORF">BGZ96_001273</name>
</gene>
<sequence>MKAAADTMDVGYRQSKIIYQQHFKDGEKGDESSFPGSTEEEDMDQAATTSA</sequence>